<dbReference type="GO" id="GO:0004640">
    <property type="term" value="F:phosphoribosylanthranilate isomerase activity"/>
    <property type="evidence" value="ECO:0007669"/>
    <property type="project" value="UniProtKB-UniRule"/>
</dbReference>
<sequence length="233" mass="25130">MFLEVRVEPVARVRVKVCCIMSEEEALLAVRHGAAALGLVSHMPSGPGVISEERIAQIAAKVPPPVGTFLLSASTDVDALVAQHQRTRTNTLQLVDSLPAGHLQALRERLPGVRLVQVIHVTGPASLDEALSVAPWVDALLLDSGNPTLAVKELGGTGRVHDWEVSRRIREQASIPVFLAGGLRPENVLEAVRQVGPYGLDICSGLRTDGRLDEDKVFRFFRALDTLAPLARP</sequence>
<evidence type="ECO:0000256" key="3">
    <source>
        <dbReference type="ARBA" id="ARBA00012572"/>
    </source>
</evidence>
<evidence type="ECO:0000259" key="10">
    <source>
        <dbReference type="Pfam" id="PF00697"/>
    </source>
</evidence>
<evidence type="ECO:0000256" key="2">
    <source>
        <dbReference type="ARBA" id="ARBA00004664"/>
    </source>
</evidence>
<keyword evidence="5 9" id="KW-0028">Amino-acid biosynthesis</keyword>
<dbReference type="PANTHER" id="PTHR42894">
    <property type="entry name" value="N-(5'-PHOSPHORIBOSYL)ANTHRANILATE ISOMERASE"/>
    <property type="match status" value="1"/>
</dbReference>
<name>A0A1H7RPJ0_STIAU</name>
<comment type="pathway">
    <text evidence="2 9">Amino-acid biosynthesis; L-tryptophan biosynthesis; L-tryptophan from chorismate: step 3/5.</text>
</comment>
<evidence type="ECO:0000313" key="12">
    <source>
        <dbReference type="Proteomes" id="UP000182719"/>
    </source>
</evidence>
<dbReference type="Pfam" id="PF00697">
    <property type="entry name" value="PRAI"/>
    <property type="match status" value="1"/>
</dbReference>
<reference evidence="12" key="1">
    <citation type="submission" date="2016-10" db="EMBL/GenBank/DDBJ databases">
        <authorList>
            <person name="Varghese N."/>
            <person name="Submissions S."/>
        </authorList>
    </citation>
    <scope>NUCLEOTIDE SEQUENCE [LARGE SCALE GENOMIC DNA]</scope>
    <source>
        <strain evidence="12">DSM 17044</strain>
    </source>
</reference>
<evidence type="ECO:0000256" key="4">
    <source>
        <dbReference type="ARBA" id="ARBA00022272"/>
    </source>
</evidence>
<protein>
    <recommendedName>
        <fullName evidence="4 9">N-(5'-phosphoribosyl)anthranilate isomerase</fullName>
        <shortName evidence="9">PRAI</shortName>
        <ecNumber evidence="3 9">5.3.1.24</ecNumber>
    </recommendedName>
</protein>
<dbReference type="AlphaFoldDB" id="A0A1H7RPJ0"/>
<organism evidence="11 12">
    <name type="scientific">Stigmatella aurantiaca</name>
    <dbReference type="NCBI Taxonomy" id="41"/>
    <lineage>
        <taxon>Bacteria</taxon>
        <taxon>Pseudomonadati</taxon>
        <taxon>Myxococcota</taxon>
        <taxon>Myxococcia</taxon>
        <taxon>Myxococcales</taxon>
        <taxon>Cystobacterineae</taxon>
        <taxon>Archangiaceae</taxon>
        <taxon>Stigmatella</taxon>
    </lineage>
</organism>
<dbReference type="PANTHER" id="PTHR42894:SF1">
    <property type="entry name" value="N-(5'-PHOSPHORIBOSYL)ANTHRANILATE ISOMERASE"/>
    <property type="match status" value="1"/>
</dbReference>
<gene>
    <name evidence="9" type="primary">trpF</name>
    <name evidence="11" type="ORF">SAMN05444354_107128</name>
</gene>
<dbReference type="InterPro" id="IPR044643">
    <property type="entry name" value="TrpF_fam"/>
</dbReference>
<keyword evidence="8 9" id="KW-0413">Isomerase</keyword>
<evidence type="ECO:0000256" key="1">
    <source>
        <dbReference type="ARBA" id="ARBA00001164"/>
    </source>
</evidence>
<comment type="catalytic activity">
    <reaction evidence="1 9">
        <text>N-(5-phospho-beta-D-ribosyl)anthranilate = 1-(2-carboxyphenylamino)-1-deoxy-D-ribulose 5-phosphate</text>
        <dbReference type="Rhea" id="RHEA:21540"/>
        <dbReference type="ChEBI" id="CHEBI:18277"/>
        <dbReference type="ChEBI" id="CHEBI:58613"/>
        <dbReference type="EC" id="5.3.1.24"/>
    </reaction>
</comment>
<evidence type="ECO:0000256" key="6">
    <source>
        <dbReference type="ARBA" id="ARBA00022822"/>
    </source>
</evidence>
<dbReference type="Proteomes" id="UP000182719">
    <property type="component" value="Unassembled WGS sequence"/>
</dbReference>
<dbReference type="CDD" id="cd00405">
    <property type="entry name" value="PRAI"/>
    <property type="match status" value="1"/>
</dbReference>
<dbReference type="EC" id="5.3.1.24" evidence="3 9"/>
<dbReference type="InterPro" id="IPR011060">
    <property type="entry name" value="RibuloseP-bd_barrel"/>
</dbReference>
<feature type="domain" description="N-(5'phosphoribosyl) anthranilate isomerase (PRAI)" evidence="10">
    <location>
        <begin position="16"/>
        <end position="222"/>
    </location>
</feature>
<dbReference type="GO" id="GO:0000162">
    <property type="term" value="P:L-tryptophan biosynthetic process"/>
    <property type="evidence" value="ECO:0007669"/>
    <property type="project" value="UniProtKB-UniRule"/>
</dbReference>
<evidence type="ECO:0000256" key="8">
    <source>
        <dbReference type="ARBA" id="ARBA00023235"/>
    </source>
</evidence>
<accession>A0A1H7RPJ0</accession>
<evidence type="ECO:0000313" key="11">
    <source>
        <dbReference type="EMBL" id="SEL62102.1"/>
    </source>
</evidence>
<keyword evidence="6 9" id="KW-0822">Tryptophan biosynthesis</keyword>
<proteinExistence type="inferred from homology"/>
<evidence type="ECO:0000256" key="7">
    <source>
        <dbReference type="ARBA" id="ARBA00023141"/>
    </source>
</evidence>
<dbReference type="UniPathway" id="UPA00035">
    <property type="reaction ID" value="UER00042"/>
</dbReference>
<comment type="similarity">
    <text evidence="9">Belongs to the TrpF family.</text>
</comment>
<dbReference type="Gene3D" id="3.20.20.70">
    <property type="entry name" value="Aldolase class I"/>
    <property type="match status" value="1"/>
</dbReference>
<dbReference type="InterPro" id="IPR001240">
    <property type="entry name" value="PRAI_dom"/>
</dbReference>
<dbReference type="EMBL" id="FOAP01000007">
    <property type="protein sequence ID" value="SEL62102.1"/>
    <property type="molecule type" value="Genomic_DNA"/>
</dbReference>
<evidence type="ECO:0000256" key="9">
    <source>
        <dbReference type="HAMAP-Rule" id="MF_00135"/>
    </source>
</evidence>
<evidence type="ECO:0000256" key="5">
    <source>
        <dbReference type="ARBA" id="ARBA00022605"/>
    </source>
</evidence>
<keyword evidence="12" id="KW-1185">Reference proteome</keyword>
<dbReference type="HAMAP" id="MF_00135">
    <property type="entry name" value="PRAI"/>
    <property type="match status" value="1"/>
</dbReference>
<keyword evidence="7 9" id="KW-0057">Aromatic amino acid biosynthesis</keyword>
<dbReference type="SUPFAM" id="SSF51366">
    <property type="entry name" value="Ribulose-phoshate binding barrel"/>
    <property type="match status" value="1"/>
</dbReference>
<dbReference type="InterPro" id="IPR013785">
    <property type="entry name" value="Aldolase_TIM"/>
</dbReference>